<evidence type="ECO:0000256" key="1">
    <source>
        <dbReference type="ARBA" id="ARBA00004383"/>
    </source>
</evidence>
<evidence type="ECO:0000256" key="7">
    <source>
        <dbReference type="ARBA" id="ARBA00022927"/>
    </source>
</evidence>
<dbReference type="GO" id="GO:0015891">
    <property type="term" value="P:siderophore transport"/>
    <property type="evidence" value="ECO:0007669"/>
    <property type="project" value="InterPro"/>
</dbReference>
<name>A0A6L9U9N5_9HYPH</name>
<dbReference type="InterPro" id="IPR051045">
    <property type="entry name" value="TonB-dependent_transducer"/>
</dbReference>
<evidence type="ECO:0000256" key="10">
    <source>
        <dbReference type="RuleBase" id="RU362123"/>
    </source>
</evidence>
<dbReference type="EMBL" id="WUEY01000010">
    <property type="protein sequence ID" value="NEI72041.1"/>
    <property type="molecule type" value="Genomic_DNA"/>
</dbReference>
<evidence type="ECO:0000313" key="14">
    <source>
        <dbReference type="Proteomes" id="UP000483035"/>
    </source>
</evidence>
<evidence type="ECO:0000313" key="13">
    <source>
        <dbReference type="EMBL" id="NEI72041.1"/>
    </source>
</evidence>
<feature type="compositionally biased region" description="Basic and acidic residues" evidence="11">
    <location>
        <begin position="99"/>
        <end position="118"/>
    </location>
</feature>
<dbReference type="GO" id="GO:0098797">
    <property type="term" value="C:plasma membrane protein complex"/>
    <property type="evidence" value="ECO:0007669"/>
    <property type="project" value="TreeGrafter"/>
</dbReference>
<dbReference type="GO" id="GO:0030288">
    <property type="term" value="C:outer membrane-bounded periplasmic space"/>
    <property type="evidence" value="ECO:0007669"/>
    <property type="project" value="InterPro"/>
</dbReference>
<keyword evidence="6 10" id="KW-0812">Transmembrane</keyword>
<comment type="subcellular location">
    <subcellularLocation>
        <location evidence="1 10">Cell inner membrane</location>
        <topology evidence="1 10">Single-pass membrane protein</topology>
        <orientation evidence="1 10">Periplasmic side</orientation>
    </subcellularLocation>
</comment>
<comment type="similarity">
    <text evidence="2 10">Belongs to the TonB family.</text>
</comment>
<evidence type="ECO:0000256" key="2">
    <source>
        <dbReference type="ARBA" id="ARBA00006555"/>
    </source>
</evidence>
<feature type="region of interest" description="Disordered" evidence="11">
    <location>
        <begin position="86"/>
        <end position="154"/>
    </location>
</feature>
<accession>A0A6L9U9N5</accession>
<dbReference type="GO" id="GO:0055085">
    <property type="term" value="P:transmembrane transport"/>
    <property type="evidence" value="ECO:0007669"/>
    <property type="project" value="InterPro"/>
</dbReference>
<dbReference type="PROSITE" id="PS52015">
    <property type="entry name" value="TONB_CTD"/>
    <property type="match status" value="1"/>
</dbReference>
<keyword evidence="10" id="KW-0735">Signal-anchor</keyword>
<dbReference type="Pfam" id="PF03544">
    <property type="entry name" value="TonB_C"/>
    <property type="match status" value="1"/>
</dbReference>
<comment type="function">
    <text evidence="10">Interacts with outer membrane receptor proteins that carry out high-affinity binding and energy dependent uptake into the periplasmic space of specific substrates. It could act to transduce energy from the cytoplasmic membrane to specific energy-requiring processes in the outer membrane, resulting in the release into the periplasm of ligands bound by these outer membrane proteins.</text>
</comment>
<proteinExistence type="inferred from homology"/>
<dbReference type="PANTHER" id="PTHR33446">
    <property type="entry name" value="PROTEIN TONB-RELATED"/>
    <property type="match status" value="1"/>
</dbReference>
<evidence type="ECO:0000259" key="12">
    <source>
        <dbReference type="PROSITE" id="PS52015"/>
    </source>
</evidence>
<dbReference type="GO" id="GO:0031992">
    <property type="term" value="F:energy transducer activity"/>
    <property type="evidence" value="ECO:0007669"/>
    <property type="project" value="InterPro"/>
</dbReference>
<keyword evidence="4 10" id="KW-1003">Cell membrane</keyword>
<evidence type="ECO:0000256" key="5">
    <source>
        <dbReference type="ARBA" id="ARBA00022519"/>
    </source>
</evidence>
<feature type="domain" description="TonB C-terminal" evidence="12">
    <location>
        <begin position="204"/>
        <end position="293"/>
    </location>
</feature>
<evidence type="ECO:0000256" key="9">
    <source>
        <dbReference type="ARBA" id="ARBA00023136"/>
    </source>
</evidence>
<keyword evidence="7 10" id="KW-0653">Protein transport</keyword>
<keyword evidence="9 10" id="KW-0472">Membrane</keyword>
<feature type="compositionally biased region" description="Basic and acidic residues" evidence="11">
    <location>
        <begin position="140"/>
        <end position="154"/>
    </location>
</feature>
<evidence type="ECO:0000256" key="3">
    <source>
        <dbReference type="ARBA" id="ARBA00022448"/>
    </source>
</evidence>
<dbReference type="InterPro" id="IPR003538">
    <property type="entry name" value="TonB"/>
</dbReference>
<dbReference type="InterPro" id="IPR037682">
    <property type="entry name" value="TonB_C"/>
</dbReference>
<evidence type="ECO:0000256" key="6">
    <source>
        <dbReference type="ARBA" id="ARBA00022692"/>
    </source>
</evidence>
<dbReference type="NCBIfam" id="TIGR01352">
    <property type="entry name" value="tonB_Cterm"/>
    <property type="match status" value="1"/>
</dbReference>
<evidence type="ECO:0000256" key="8">
    <source>
        <dbReference type="ARBA" id="ARBA00022989"/>
    </source>
</evidence>
<dbReference type="GO" id="GO:0015031">
    <property type="term" value="P:protein transport"/>
    <property type="evidence" value="ECO:0007669"/>
    <property type="project" value="UniProtKB-UniRule"/>
</dbReference>
<keyword evidence="3 10" id="KW-0813">Transport</keyword>
<feature type="transmembrane region" description="Helical" evidence="10">
    <location>
        <begin position="35"/>
        <end position="55"/>
    </location>
</feature>
<dbReference type="PRINTS" id="PR01374">
    <property type="entry name" value="TONBPROTEIN"/>
</dbReference>
<sequence length="293" mass="32280">MRHEIQFDPICLATVDETSRISGAAAHSRRSISGIVAGICLSLLAHAATCIAAIMTELPPDPPPPQPQPMAIMVEFVPDPIIKKEKRQEVQRGDPQSQADHDAALEPNEQKPIEEARAETFIPPDDTPQLKKIPVPVRKPKPELRKSEKKAPDKTKIAVAKGLADDPLPDVDMGDTLKAPGRMEATIGEEVTRGVVSDLKAQERWQMQLTAHLERRKRYPFSALSRRQEGKVLVRFYVEPDGTVTNAELAQSSNVPALDEEVLDLLHRASPVPKPPPGVVPFVIVPIDFAMKR</sequence>
<evidence type="ECO:0000256" key="11">
    <source>
        <dbReference type="SAM" id="MobiDB-lite"/>
    </source>
</evidence>
<keyword evidence="5 10" id="KW-0997">Cell inner membrane</keyword>
<dbReference type="InterPro" id="IPR006260">
    <property type="entry name" value="TonB/TolA_C"/>
</dbReference>
<evidence type="ECO:0000256" key="4">
    <source>
        <dbReference type="ARBA" id="ARBA00022475"/>
    </source>
</evidence>
<protein>
    <recommendedName>
        <fullName evidence="10">Protein TonB</fullName>
    </recommendedName>
</protein>
<dbReference type="PANTHER" id="PTHR33446:SF2">
    <property type="entry name" value="PROTEIN TONB"/>
    <property type="match status" value="1"/>
</dbReference>
<dbReference type="Gene3D" id="3.30.1150.10">
    <property type="match status" value="1"/>
</dbReference>
<dbReference type="Proteomes" id="UP000483035">
    <property type="component" value="Unassembled WGS sequence"/>
</dbReference>
<keyword evidence="8 10" id="KW-1133">Transmembrane helix</keyword>
<dbReference type="AlphaFoldDB" id="A0A6L9U9N5"/>
<dbReference type="SUPFAM" id="SSF74653">
    <property type="entry name" value="TolA/TonB C-terminal domain"/>
    <property type="match status" value="1"/>
</dbReference>
<dbReference type="RefSeq" id="WP_163988972.1">
    <property type="nucleotide sequence ID" value="NZ_WUEY01000010.1"/>
</dbReference>
<comment type="caution">
    <text evidence="13">The sequence shown here is derived from an EMBL/GenBank/DDBJ whole genome shotgun (WGS) entry which is preliminary data.</text>
</comment>
<reference evidence="13 14" key="1">
    <citation type="submission" date="2019-12" db="EMBL/GenBank/DDBJ databases">
        <title>Rhizobium genotypes associated with high levels of biological nitrogen fixation by grain legumes in a temperate-maritime cropping system.</title>
        <authorList>
            <person name="Maluk M."/>
            <person name="Francesc Ferrando Molina F."/>
            <person name="Lopez Del Egido L."/>
            <person name="Lafos M."/>
            <person name="Langarica-Fuentes A."/>
            <person name="Gebre Yohannes G."/>
            <person name="Young M.W."/>
            <person name="Martin P."/>
            <person name="Gantlett R."/>
            <person name="Kenicer G."/>
            <person name="Hawes C."/>
            <person name="Begg G.S."/>
            <person name="Quilliam R.S."/>
            <person name="Squire G.R."/>
            <person name="Poole P.S."/>
            <person name="Young P.W."/>
            <person name="Iannetta P.M."/>
            <person name="James E.K."/>
        </authorList>
    </citation>
    <scope>NUCLEOTIDE SEQUENCE [LARGE SCALE GENOMIC DNA]</scope>
    <source>
        <strain evidence="13 14">JHI1118</strain>
    </source>
</reference>
<organism evidence="13 14">
    <name type="scientific">Rhizobium lusitanum</name>
    <dbReference type="NCBI Taxonomy" id="293958"/>
    <lineage>
        <taxon>Bacteria</taxon>
        <taxon>Pseudomonadati</taxon>
        <taxon>Pseudomonadota</taxon>
        <taxon>Alphaproteobacteria</taxon>
        <taxon>Hyphomicrobiales</taxon>
        <taxon>Rhizobiaceae</taxon>
        <taxon>Rhizobium/Agrobacterium group</taxon>
        <taxon>Rhizobium</taxon>
    </lineage>
</organism>
<gene>
    <name evidence="13" type="ORF">GR212_20875</name>
</gene>